<accession>A0AA41WZ71</accession>
<dbReference type="InterPro" id="IPR003593">
    <property type="entry name" value="AAA+_ATPase"/>
</dbReference>
<evidence type="ECO:0000313" key="3">
    <source>
        <dbReference type="EMBL" id="MCP3429020.1"/>
    </source>
</evidence>
<dbReference type="NCBIfam" id="TIGR00368">
    <property type="entry name" value="YifB family Mg chelatase-like AAA ATPase"/>
    <property type="match status" value="1"/>
</dbReference>
<comment type="similarity">
    <text evidence="1">Belongs to the Mg-chelatase subunits D/I family. ComM subfamily.</text>
</comment>
<feature type="domain" description="AAA+ ATPase" evidence="2">
    <location>
        <begin position="211"/>
        <end position="388"/>
    </location>
</feature>
<dbReference type="Proteomes" id="UP001165413">
    <property type="component" value="Unassembled WGS sequence"/>
</dbReference>
<dbReference type="GO" id="GO:0005524">
    <property type="term" value="F:ATP binding"/>
    <property type="evidence" value="ECO:0007669"/>
    <property type="project" value="InterPro"/>
</dbReference>
<dbReference type="AlphaFoldDB" id="A0AA41WZ71"/>
<sequence length="507" mass="55407">MSLAIIYSRACIGMTAPLITIEVHISVGLPCFQLVGLPQRSVSEAKERVRSAMINAGFEFPSKRITVNLSPADVPKSGARFDLAIALGLLVASGQLEQHQLDPYECVGELALSSQLRRVDGIMSAALACTKANKTLLTSIHNTTELSLLAPIQAFTGTHLSDIVGHIKQTDLLPKITADENINQPSGNDLDIADVIGQDKAVRALLIAAAGGHNVLLFGPPGSGKTMLAQRFNSLLPPLSQAEAVDNAMILSVAGKDCHSQWGARPLRQPHHSTTPTAMIGGGLIPQPGEISLAHRGTLFMDELPEFQRAAIDNLREPLESGQVHLSRANYNVTFPADFQLIAAMNPSPTGDIENNRSTYDQTMRYLQKISGPFLDRIDIQVDVKKVSVNDMFRTPPPTQVANTSAELAQRVQKAQTLQIKRQGALNQKMTQRHIKTHCPLGQTEENFMRMAIDRLGLSLRVSHRIIKIARTIADLEQDHTITQSHLAEALQYRAFDRFLVQYAQEG</sequence>
<dbReference type="InterPro" id="IPR014721">
    <property type="entry name" value="Ribsml_uS5_D2-typ_fold_subgr"/>
</dbReference>
<dbReference type="InterPro" id="IPR027417">
    <property type="entry name" value="P-loop_NTPase"/>
</dbReference>
<organism evidence="3 4">
    <name type="scientific">Opacimonas viscosa</name>
    <dbReference type="NCBI Taxonomy" id="2961944"/>
    <lineage>
        <taxon>Bacteria</taxon>
        <taxon>Pseudomonadati</taxon>
        <taxon>Pseudomonadota</taxon>
        <taxon>Gammaproteobacteria</taxon>
        <taxon>Alteromonadales</taxon>
        <taxon>Alteromonadaceae</taxon>
        <taxon>Opacimonas</taxon>
    </lineage>
</organism>
<evidence type="ECO:0000256" key="1">
    <source>
        <dbReference type="ARBA" id="ARBA00006354"/>
    </source>
</evidence>
<dbReference type="InterPro" id="IPR000523">
    <property type="entry name" value="Mg_chelatse_chII-like_cat_dom"/>
</dbReference>
<dbReference type="Pfam" id="PF13541">
    <property type="entry name" value="ChlI"/>
    <property type="match status" value="1"/>
</dbReference>
<dbReference type="EMBL" id="JANATA010000014">
    <property type="protein sequence ID" value="MCP3429020.1"/>
    <property type="molecule type" value="Genomic_DNA"/>
</dbReference>
<dbReference type="Gene3D" id="3.40.50.300">
    <property type="entry name" value="P-loop containing nucleotide triphosphate hydrolases"/>
    <property type="match status" value="1"/>
</dbReference>
<dbReference type="InterPro" id="IPR020568">
    <property type="entry name" value="Ribosomal_Su5_D2-typ_SF"/>
</dbReference>
<dbReference type="NCBIfam" id="NF007365">
    <property type="entry name" value="PRK09862.1"/>
    <property type="match status" value="1"/>
</dbReference>
<protein>
    <submittedName>
        <fullName evidence="3">YifB family Mg chelatase-like AAA ATPase</fullName>
    </submittedName>
</protein>
<dbReference type="Gene3D" id="3.30.230.10">
    <property type="match status" value="1"/>
</dbReference>
<keyword evidence="4" id="KW-1185">Reference proteome</keyword>
<evidence type="ECO:0000259" key="2">
    <source>
        <dbReference type="SMART" id="SM00382"/>
    </source>
</evidence>
<name>A0AA41WZ71_9ALTE</name>
<dbReference type="InterPro" id="IPR004482">
    <property type="entry name" value="Mg_chelat-rel"/>
</dbReference>
<dbReference type="RefSeq" id="WP_254100899.1">
    <property type="nucleotide sequence ID" value="NZ_JANATA010000014.1"/>
</dbReference>
<dbReference type="SUPFAM" id="SSF54211">
    <property type="entry name" value="Ribosomal protein S5 domain 2-like"/>
    <property type="match status" value="1"/>
</dbReference>
<gene>
    <name evidence="3" type="ORF">NLF92_08695</name>
</gene>
<dbReference type="Pfam" id="PF01078">
    <property type="entry name" value="Mg_chelatase"/>
    <property type="match status" value="1"/>
</dbReference>
<dbReference type="Pfam" id="PF13335">
    <property type="entry name" value="Mg_chelatase_C"/>
    <property type="match status" value="1"/>
</dbReference>
<dbReference type="SMART" id="SM00382">
    <property type="entry name" value="AAA"/>
    <property type="match status" value="1"/>
</dbReference>
<dbReference type="SUPFAM" id="SSF52540">
    <property type="entry name" value="P-loop containing nucleoside triphosphate hydrolases"/>
    <property type="match status" value="1"/>
</dbReference>
<reference evidence="3" key="1">
    <citation type="submission" date="2022-07" db="EMBL/GenBank/DDBJ databases">
        <title>Characterization of the Novel Bacterium Alteromonas immobilis LMIT006 and Alteromonas gregis LMIT007.</title>
        <authorList>
            <person name="Lin X."/>
        </authorList>
    </citation>
    <scope>NUCLEOTIDE SEQUENCE</scope>
    <source>
        <strain evidence="3">LMIT007</strain>
    </source>
</reference>
<dbReference type="InterPro" id="IPR025158">
    <property type="entry name" value="Mg_chelat-rel_C"/>
</dbReference>
<dbReference type="PANTHER" id="PTHR32039:SF7">
    <property type="entry name" value="COMPETENCE PROTEIN COMM"/>
    <property type="match status" value="1"/>
</dbReference>
<dbReference type="CDD" id="cd00009">
    <property type="entry name" value="AAA"/>
    <property type="match status" value="1"/>
</dbReference>
<evidence type="ECO:0000313" key="4">
    <source>
        <dbReference type="Proteomes" id="UP001165413"/>
    </source>
</evidence>
<comment type="caution">
    <text evidence="3">The sequence shown here is derived from an EMBL/GenBank/DDBJ whole genome shotgun (WGS) entry which is preliminary data.</text>
</comment>
<dbReference type="PANTHER" id="PTHR32039">
    <property type="entry name" value="MAGNESIUM-CHELATASE SUBUNIT CHLI"/>
    <property type="match status" value="1"/>
</dbReference>
<dbReference type="InterPro" id="IPR045006">
    <property type="entry name" value="CHLI-like"/>
</dbReference>
<proteinExistence type="inferred from homology"/>